<dbReference type="EMBL" id="CP117167">
    <property type="protein sequence ID" value="WCT12941.1"/>
    <property type="molecule type" value="Genomic_DNA"/>
</dbReference>
<protein>
    <submittedName>
        <fullName evidence="5">Helix-turn-helix transcriptional regulator</fullName>
    </submittedName>
</protein>
<evidence type="ECO:0000259" key="4">
    <source>
        <dbReference type="PROSITE" id="PS01124"/>
    </source>
</evidence>
<dbReference type="InterPro" id="IPR014710">
    <property type="entry name" value="RmlC-like_jellyroll"/>
</dbReference>
<dbReference type="Gene3D" id="1.10.10.60">
    <property type="entry name" value="Homeodomain-like"/>
    <property type="match status" value="1"/>
</dbReference>
<dbReference type="InterPro" id="IPR003313">
    <property type="entry name" value="AraC-bd"/>
</dbReference>
<proteinExistence type="predicted"/>
<keyword evidence="3" id="KW-0804">Transcription</keyword>
<dbReference type="PROSITE" id="PS01124">
    <property type="entry name" value="HTH_ARAC_FAMILY_2"/>
    <property type="match status" value="1"/>
</dbReference>
<accession>A0ABY7T9C2</accession>
<dbReference type="InterPro" id="IPR009057">
    <property type="entry name" value="Homeodomain-like_sf"/>
</dbReference>
<evidence type="ECO:0000313" key="6">
    <source>
        <dbReference type="Proteomes" id="UP001216139"/>
    </source>
</evidence>
<name>A0ABY7T9C2_9SPHI</name>
<evidence type="ECO:0000256" key="1">
    <source>
        <dbReference type="ARBA" id="ARBA00023015"/>
    </source>
</evidence>
<sequence>MPRKTQAIPVNHFGDESGAGISIERLSFEDLPDLGDWQQPERHERHSFFLLEKGSVTIEIDFERYHIKSPGAIYMHPDQVHRIIGFENVTVTAWAITNESLRSEYLQLLEDISPAAPVVLNPETFGLLYEATSLCIKITERKRDAVYQSLLKDHVNVLVGLIMATYIAQTKTTDKLTRSELVTKAFREKLARHFTRHKRPSDYAEKLHLSAAYLNECVKSVTGQPVSYHIQQRIILEAKRLLYHSNQSLKEIAAGLGYDDYPYFSRLFIKVAGIAPLTFRHKNRD</sequence>
<dbReference type="Gene3D" id="2.60.120.10">
    <property type="entry name" value="Jelly Rolls"/>
    <property type="match status" value="1"/>
</dbReference>
<gene>
    <name evidence="5" type="ORF">PQO05_03210</name>
</gene>
<dbReference type="PANTHER" id="PTHR43280">
    <property type="entry name" value="ARAC-FAMILY TRANSCRIPTIONAL REGULATOR"/>
    <property type="match status" value="1"/>
</dbReference>
<dbReference type="Proteomes" id="UP001216139">
    <property type="component" value="Chromosome"/>
</dbReference>
<dbReference type="InterPro" id="IPR037923">
    <property type="entry name" value="HTH-like"/>
</dbReference>
<keyword evidence="6" id="KW-1185">Reference proteome</keyword>
<reference evidence="5 6" key="1">
    <citation type="submission" date="2023-02" db="EMBL/GenBank/DDBJ databases">
        <title>Genome sequence of Mucilaginibacter jinjuensis strain KACC 16571.</title>
        <authorList>
            <person name="Kim S."/>
            <person name="Heo J."/>
            <person name="Kwon S.-W."/>
        </authorList>
    </citation>
    <scope>NUCLEOTIDE SEQUENCE [LARGE SCALE GENOMIC DNA]</scope>
    <source>
        <strain evidence="5 6">KACC 16571</strain>
    </source>
</reference>
<dbReference type="SUPFAM" id="SSF46689">
    <property type="entry name" value="Homeodomain-like"/>
    <property type="match status" value="1"/>
</dbReference>
<organism evidence="5 6">
    <name type="scientific">Mucilaginibacter jinjuensis</name>
    <dbReference type="NCBI Taxonomy" id="1176721"/>
    <lineage>
        <taxon>Bacteria</taxon>
        <taxon>Pseudomonadati</taxon>
        <taxon>Bacteroidota</taxon>
        <taxon>Sphingobacteriia</taxon>
        <taxon>Sphingobacteriales</taxon>
        <taxon>Sphingobacteriaceae</taxon>
        <taxon>Mucilaginibacter</taxon>
    </lineage>
</organism>
<dbReference type="Pfam" id="PF12833">
    <property type="entry name" value="HTH_18"/>
    <property type="match status" value="1"/>
</dbReference>
<dbReference type="SMART" id="SM00342">
    <property type="entry name" value="HTH_ARAC"/>
    <property type="match status" value="1"/>
</dbReference>
<keyword evidence="1" id="KW-0805">Transcription regulation</keyword>
<dbReference type="PANTHER" id="PTHR43280:SF28">
    <property type="entry name" value="HTH-TYPE TRANSCRIPTIONAL ACTIVATOR RHAS"/>
    <property type="match status" value="1"/>
</dbReference>
<evidence type="ECO:0000256" key="3">
    <source>
        <dbReference type="ARBA" id="ARBA00023163"/>
    </source>
</evidence>
<dbReference type="SUPFAM" id="SSF51215">
    <property type="entry name" value="Regulatory protein AraC"/>
    <property type="match status" value="1"/>
</dbReference>
<dbReference type="InterPro" id="IPR018060">
    <property type="entry name" value="HTH_AraC"/>
</dbReference>
<dbReference type="RefSeq" id="WP_273631214.1">
    <property type="nucleotide sequence ID" value="NZ_CP117167.1"/>
</dbReference>
<evidence type="ECO:0000313" key="5">
    <source>
        <dbReference type="EMBL" id="WCT12941.1"/>
    </source>
</evidence>
<evidence type="ECO:0000256" key="2">
    <source>
        <dbReference type="ARBA" id="ARBA00023125"/>
    </source>
</evidence>
<dbReference type="Pfam" id="PF02311">
    <property type="entry name" value="AraC_binding"/>
    <property type="match status" value="1"/>
</dbReference>
<keyword evidence="2" id="KW-0238">DNA-binding</keyword>
<feature type="domain" description="HTH araC/xylS-type" evidence="4">
    <location>
        <begin position="184"/>
        <end position="282"/>
    </location>
</feature>